<feature type="binding site" evidence="1">
    <location>
        <position position="196"/>
    </location>
    <ligand>
        <name>a divalent metal cation</name>
        <dbReference type="ChEBI" id="CHEBI:60240"/>
        <note>catalytic</note>
    </ligand>
</feature>
<dbReference type="InterPro" id="IPR029068">
    <property type="entry name" value="Glyas_Bleomycin-R_OHBP_Dase"/>
</dbReference>
<comment type="caution">
    <text evidence="1">Lacks conserved residue(s) required for the propagation of feature annotation.</text>
</comment>
<accession>A0ABW3VXV9</accession>
<reference evidence="4" key="1">
    <citation type="journal article" date="2019" name="Int. J. Syst. Evol. Microbiol.">
        <title>The Global Catalogue of Microorganisms (GCM) 10K type strain sequencing project: providing services to taxonomists for standard genome sequencing and annotation.</title>
        <authorList>
            <consortium name="The Broad Institute Genomics Platform"/>
            <consortium name="The Broad Institute Genome Sequencing Center for Infectious Disease"/>
            <person name="Wu L."/>
            <person name="Ma J."/>
        </authorList>
    </citation>
    <scope>NUCLEOTIDE SEQUENCE [LARGE SCALE GENOMIC DNA]</scope>
    <source>
        <strain evidence="4">CCUG 52478</strain>
    </source>
</reference>
<keyword evidence="1" id="KW-0479">Metal-binding</keyword>
<dbReference type="Gene3D" id="3.20.20.150">
    <property type="entry name" value="Divalent-metal-dependent TIM barrel enzymes"/>
    <property type="match status" value="1"/>
</dbReference>
<keyword evidence="4" id="KW-1185">Reference proteome</keyword>
<feature type="binding site" evidence="1">
    <location>
        <position position="244"/>
    </location>
    <ligand>
        <name>a divalent metal cation</name>
        <dbReference type="ChEBI" id="CHEBI:60240"/>
        <note>catalytic</note>
    </ligand>
</feature>
<protein>
    <recommendedName>
        <fullName evidence="1">3-dehydroshikimate dehydratase</fullName>
        <shortName evidence="1">DSD</shortName>
        <ecNumber evidence="1">4.2.1.118</ecNumber>
    </recommendedName>
</protein>
<feature type="binding site" evidence="1">
    <location>
        <position position="139"/>
    </location>
    <ligand>
        <name>a divalent metal cation</name>
        <dbReference type="ChEBI" id="CHEBI:60240"/>
        <note>catalytic</note>
    </ligand>
</feature>
<comment type="pathway">
    <text evidence="1">Aromatic compound metabolism; 3,4-dihydroxybenzoate biosynthesis.</text>
</comment>
<feature type="domain" description="VOC" evidence="2">
    <location>
        <begin position="417"/>
        <end position="558"/>
    </location>
</feature>
<dbReference type="PANTHER" id="PTHR12110:SF21">
    <property type="entry name" value="XYLOSE ISOMERASE-LIKE TIM BARREL DOMAIN-CONTAINING PROTEIN"/>
    <property type="match status" value="1"/>
</dbReference>
<dbReference type="SUPFAM" id="SSF51658">
    <property type="entry name" value="Xylose isomerase-like"/>
    <property type="match status" value="1"/>
</dbReference>
<dbReference type="EMBL" id="JBHTLX010000012">
    <property type="protein sequence ID" value="MFD1247881.1"/>
    <property type="molecule type" value="Genomic_DNA"/>
</dbReference>
<evidence type="ECO:0000259" key="2">
    <source>
        <dbReference type="PROSITE" id="PS51819"/>
    </source>
</evidence>
<dbReference type="Pfam" id="PF01261">
    <property type="entry name" value="AP_endonuc_2"/>
    <property type="match status" value="1"/>
</dbReference>
<dbReference type="PANTHER" id="PTHR12110">
    <property type="entry name" value="HYDROXYPYRUVATE ISOMERASE"/>
    <property type="match status" value="1"/>
</dbReference>
<dbReference type="Proteomes" id="UP001597229">
    <property type="component" value="Unassembled WGS sequence"/>
</dbReference>
<dbReference type="InterPro" id="IPR036237">
    <property type="entry name" value="Xyl_isomerase-like_sf"/>
</dbReference>
<evidence type="ECO:0000256" key="1">
    <source>
        <dbReference type="HAMAP-Rule" id="MF_02238"/>
    </source>
</evidence>
<dbReference type="HAMAP" id="MF_02238">
    <property type="entry name" value="DSD"/>
    <property type="match status" value="1"/>
</dbReference>
<comment type="catalytic activity">
    <reaction evidence="1">
        <text>3-dehydroshikimate = 3,4-dihydroxybenzoate + H2O</text>
        <dbReference type="Rhea" id="RHEA:24848"/>
        <dbReference type="ChEBI" id="CHEBI:15377"/>
        <dbReference type="ChEBI" id="CHEBI:16630"/>
        <dbReference type="ChEBI" id="CHEBI:36241"/>
        <dbReference type="EC" id="4.2.1.118"/>
    </reaction>
</comment>
<sequence>MTDARLRRSIATVSLSGLLAAKLDTIAAAGFDGVEIFDNDLIASPLTPSEVAKRCADLGLRIELFQPVRDVEGVRPDDFPAVVRRVARKLDVAAALGAPVVLLCSNVQPDAVDDPDLSAAQLARLGDLAAERGLVLAFEALAWGRHVDRVGQAWDIVRHADHPAVTLAVDTFHLLSRGDDARALDGVPGDRIGFLQVADAPLLDMDVLEWSRHHRCFPGQGTMDVTGVVEAVLAAGYDGPLSLEVFSDVVRESPAAATARDGLRSLVHLEDDLARRDPAAVPVAPPAPARADAAFLELPADPTTDDLLDRLGFTLAGWHRHKPVARWRNGSAEVLVNAAATGPALGIVASPVAQVAERARALHWPSVDVTRTTGDTRLPGIVSPAGVPVFVSAAHDEADDWRRDFGPATDANDGWTGIDHVGVAVPGHTLNEEVAFLRTLLGLEPATLEEFIDPHGRVRSRAFRPASGDLRLVVNVPDVGARRAPSGVVQVAFRCTDLLAEIRRLRAVGVPLMPVTANYYADLDARFDLEPALLADLRAHDVLYDRSGDGELLHAYTPVLPQGFCVELLERRGGYDGYGAANTHVRLAAQAS</sequence>
<dbReference type="InterPro" id="IPR037523">
    <property type="entry name" value="VOC_core"/>
</dbReference>
<dbReference type="PROSITE" id="PS51819">
    <property type="entry name" value="VOC"/>
    <property type="match status" value="1"/>
</dbReference>
<dbReference type="InterPro" id="IPR043700">
    <property type="entry name" value="DSD"/>
</dbReference>
<comment type="function">
    <text evidence="1">Catalyzes the conversion of 3-dehydroshikimate to protocatechuate (3,4-dihydroxybenzoate), a common intermediate of quinate and shikimate degradation pathways.</text>
</comment>
<proteinExistence type="inferred from homology"/>
<comment type="cofactor">
    <cofactor evidence="1">
        <name>a divalent metal cation</name>
        <dbReference type="ChEBI" id="CHEBI:60240"/>
    </cofactor>
</comment>
<dbReference type="SUPFAM" id="SSF54593">
    <property type="entry name" value="Glyoxalase/Bleomycin resistance protein/Dihydroxybiphenyl dioxygenase"/>
    <property type="match status" value="1"/>
</dbReference>
<dbReference type="InterPro" id="IPR013022">
    <property type="entry name" value="Xyl_isomerase-like_TIM-brl"/>
</dbReference>
<comment type="similarity">
    <text evidence="1">Belongs to the bacterial two-domain DSD family.</text>
</comment>
<dbReference type="RefSeq" id="WP_367918436.1">
    <property type="nucleotide sequence ID" value="NZ_BAABAC010000013.1"/>
</dbReference>
<organism evidence="3 4">
    <name type="scientific">Nocardioides ginsengisoli</name>
    <dbReference type="NCBI Taxonomy" id="363868"/>
    <lineage>
        <taxon>Bacteria</taxon>
        <taxon>Bacillati</taxon>
        <taxon>Actinomycetota</taxon>
        <taxon>Actinomycetes</taxon>
        <taxon>Propionibacteriales</taxon>
        <taxon>Nocardioidaceae</taxon>
        <taxon>Nocardioides</taxon>
    </lineage>
</organism>
<dbReference type="Gene3D" id="3.10.180.10">
    <property type="entry name" value="2,3-Dihydroxybiphenyl 1,2-Dioxygenase, domain 1"/>
    <property type="match status" value="2"/>
</dbReference>
<keyword evidence="1" id="KW-0456">Lyase</keyword>
<feature type="binding site" evidence="1">
    <location>
        <position position="170"/>
    </location>
    <ligand>
        <name>a divalent metal cation</name>
        <dbReference type="ChEBI" id="CHEBI:60240"/>
        <note>catalytic</note>
    </ligand>
</feature>
<evidence type="ECO:0000313" key="4">
    <source>
        <dbReference type="Proteomes" id="UP001597229"/>
    </source>
</evidence>
<evidence type="ECO:0000313" key="3">
    <source>
        <dbReference type="EMBL" id="MFD1247881.1"/>
    </source>
</evidence>
<name>A0ABW3VXV9_9ACTN</name>
<dbReference type="EC" id="4.2.1.118" evidence="1"/>
<dbReference type="InterPro" id="IPR050312">
    <property type="entry name" value="IolE/XylAMocC-like"/>
</dbReference>
<comment type="caution">
    <text evidence="3">The sequence shown here is derived from an EMBL/GenBank/DDBJ whole genome shotgun (WGS) entry which is preliminary data.</text>
</comment>
<gene>
    <name evidence="3" type="ORF">ACFQ3F_08770</name>
</gene>